<proteinExistence type="predicted"/>
<organism evidence="2">
    <name type="scientific">gut metagenome</name>
    <dbReference type="NCBI Taxonomy" id="749906"/>
    <lineage>
        <taxon>unclassified sequences</taxon>
        <taxon>metagenomes</taxon>
        <taxon>organismal metagenomes</taxon>
    </lineage>
</organism>
<evidence type="ECO:0008006" key="3">
    <source>
        <dbReference type="Google" id="ProtNLM"/>
    </source>
</evidence>
<name>J9FRV9_9ZZZZ</name>
<dbReference type="EMBL" id="AMCI01009057">
    <property type="protein sequence ID" value="EJW90084.1"/>
    <property type="molecule type" value="Genomic_DNA"/>
</dbReference>
<reference evidence="2" key="1">
    <citation type="journal article" date="2012" name="PLoS ONE">
        <title>Gene sets for utilization of primary and secondary nutrition supplies in the distal gut of endangered iberian lynx.</title>
        <authorList>
            <person name="Alcaide M."/>
            <person name="Messina E."/>
            <person name="Richter M."/>
            <person name="Bargiela R."/>
            <person name="Peplies J."/>
            <person name="Huws S.A."/>
            <person name="Newbold C.J."/>
            <person name="Golyshin P.N."/>
            <person name="Simon M.A."/>
            <person name="Lopez G."/>
            <person name="Yakimov M.M."/>
            <person name="Ferrer M."/>
        </authorList>
    </citation>
    <scope>NUCLEOTIDE SEQUENCE</scope>
</reference>
<protein>
    <recommendedName>
        <fullName evidence="3">DUF3375 domain-containing protein</fullName>
    </recommendedName>
</protein>
<evidence type="ECO:0000256" key="1">
    <source>
        <dbReference type="SAM" id="Coils"/>
    </source>
</evidence>
<dbReference type="InterPro" id="IPR021804">
    <property type="entry name" value="DUF3375"/>
</dbReference>
<gene>
    <name evidence="2" type="ORF">EVA_21806</name>
</gene>
<dbReference type="Pfam" id="PF11855">
    <property type="entry name" value="DUF3375"/>
    <property type="match status" value="1"/>
</dbReference>
<feature type="coiled-coil region" evidence="1">
    <location>
        <begin position="148"/>
        <end position="175"/>
    </location>
</feature>
<dbReference type="AlphaFoldDB" id="J9FRV9"/>
<evidence type="ECO:0000313" key="2">
    <source>
        <dbReference type="EMBL" id="EJW90084.1"/>
    </source>
</evidence>
<sequence>MDKVQLLKVLQESPCIKLLRSRKVEFIISFITDVFENSTFVSSERIHLLLENRLDETELVVEEEEEEERTGRIETNEDKAKRWIQEWTNKGFLTNYQNENGDVMYEMSAYSSKVFDWIENLKKEDYIGTESKFKSLFYQLKELVEFTNEDREKRLEMLKEKKMEIEHQIQQLEIGEHVKVFEEYEIVPRYHNLNRLAKELLSDFKEVDNNFKEIIRQIYQHQINNSQKKELLNYIFDAYSELKKSSQGKSFYAFWEFLLSPDLQSQWQSLINELFDTLDDRQIDPQDSFLKYMQQYLFSAAEKVYKTNDRMSEKLSRIIRQNEMSNAEITKKVIDEIKKLLIDCCIRQQEKPEVSLEVEEINLCFPLERQLSLEPAPIIEYKEKPAQAQVDIEDLGRLAQLFSPYQVDRDALRTTINRMLSEKTQTTLGEIIEKNQGITKGLAEVIGYISVLDEYHTVKNTKKTQIIPFTADGLKYIEIPEIIITR</sequence>
<keyword evidence="1" id="KW-0175">Coiled coil</keyword>
<comment type="caution">
    <text evidence="2">The sequence shown here is derived from an EMBL/GenBank/DDBJ whole genome shotgun (WGS) entry which is preliminary data.</text>
</comment>
<accession>J9FRV9</accession>